<evidence type="ECO:0000256" key="2">
    <source>
        <dbReference type="ARBA" id="ARBA00022643"/>
    </source>
</evidence>
<dbReference type="GO" id="GO:0018580">
    <property type="term" value="F:nitronate monooxygenase activity"/>
    <property type="evidence" value="ECO:0007669"/>
    <property type="project" value="InterPro"/>
</dbReference>
<evidence type="ECO:0000313" key="4">
    <source>
        <dbReference type="EMBL" id="CEM62596.1"/>
    </source>
</evidence>
<keyword evidence="2" id="KW-0288">FMN</keyword>
<dbReference type="PANTHER" id="PTHR32332">
    <property type="entry name" value="2-NITROPROPANE DIOXYGENASE"/>
    <property type="match status" value="1"/>
</dbReference>
<dbReference type="InterPro" id="IPR013785">
    <property type="entry name" value="Aldolase_TIM"/>
</dbReference>
<protein>
    <submittedName>
        <fullName evidence="4">Putative enoyl-(Acyl-carrier-protein) reductase II</fullName>
    </submittedName>
</protein>
<organism evidence="4 5">
    <name type="scientific">Treponema phagedenis</name>
    <dbReference type="NCBI Taxonomy" id="162"/>
    <lineage>
        <taxon>Bacteria</taxon>
        <taxon>Pseudomonadati</taxon>
        <taxon>Spirochaetota</taxon>
        <taxon>Spirochaetia</taxon>
        <taxon>Spirochaetales</taxon>
        <taxon>Treponemataceae</taxon>
        <taxon>Treponema</taxon>
    </lineage>
</organism>
<proteinExistence type="predicted"/>
<name>A0A0B7H0Y7_TREPH</name>
<dbReference type="Proteomes" id="UP000042527">
    <property type="component" value="Unassembled WGS sequence"/>
</dbReference>
<dbReference type="SUPFAM" id="SSF51412">
    <property type="entry name" value="Inosine monophosphate dehydrogenase (IMPDH)"/>
    <property type="match status" value="1"/>
</dbReference>
<keyword evidence="5" id="KW-1185">Reference proteome</keyword>
<dbReference type="InterPro" id="IPR004136">
    <property type="entry name" value="NMO"/>
</dbReference>
<reference evidence="5" key="1">
    <citation type="submission" date="2015-01" db="EMBL/GenBank/DDBJ databases">
        <authorList>
            <person name="Manzoor Shahid"/>
            <person name="Zubair Saima"/>
        </authorList>
    </citation>
    <scope>NUCLEOTIDE SEQUENCE [LARGE SCALE GENOMIC DNA]</scope>
    <source>
        <strain evidence="5">V1</strain>
    </source>
</reference>
<gene>
    <name evidence="4" type="ORF">TPHV1_40099</name>
</gene>
<dbReference type="CDD" id="cd04730">
    <property type="entry name" value="NPD_like"/>
    <property type="match status" value="1"/>
</dbReference>
<keyword evidence="1" id="KW-0285">Flavoprotein</keyword>
<sequence>MKTKLTVNFGIQYPIVQGAMVYIADSKLAAAVSNAGGLGTIATGGQNVQWIEAEITKAKALTDKPFSVNVVLMEDDKEEKIDAVIRQKPFAVTLGAGNPRPYIEKIKNAGSKVITVVPSLRLAKRMEESGADAVVIEGMEAGGHIGTQTTMVLMAQVIPHISIPVIVAGGFASGNSVAAALLMGAAGVQMGTRFFASTECIAHPNAKQALVDAGDDATQITGYLARHMVRGIKNEFTEEYLKKESEGASAEELEKFVIGTSRKGAIDGDRHWGMVHAGQIASIIDKVEPADTIMQKIMAETVKTLQHAQALLNS</sequence>
<evidence type="ECO:0000313" key="5">
    <source>
        <dbReference type="Proteomes" id="UP000042527"/>
    </source>
</evidence>
<dbReference type="OrthoDB" id="9778912at2"/>
<evidence type="ECO:0000256" key="1">
    <source>
        <dbReference type="ARBA" id="ARBA00022630"/>
    </source>
</evidence>
<evidence type="ECO:0000256" key="3">
    <source>
        <dbReference type="ARBA" id="ARBA00023002"/>
    </source>
</evidence>
<dbReference type="Pfam" id="PF03060">
    <property type="entry name" value="NMO"/>
    <property type="match status" value="1"/>
</dbReference>
<keyword evidence="3" id="KW-0560">Oxidoreductase</keyword>
<dbReference type="RefSeq" id="WP_044634866.1">
    <property type="nucleotide sequence ID" value="NZ_CDNC01000034.1"/>
</dbReference>
<dbReference type="AlphaFoldDB" id="A0A0B7H0Y7"/>
<dbReference type="EMBL" id="CDNC01000034">
    <property type="protein sequence ID" value="CEM62596.1"/>
    <property type="molecule type" value="Genomic_DNA"/>
</dbReference>
<dbReference type="PANTHER" id="PTHR32332:SF20">
    <property type="entry name" value="2-NITROPROPANE DIOXYGENASE-LIKE PROTEIN"/>
    <property type="match status" value="1"/>
</dbReference>
<accession>A0A0B7H0Y7</accession>
<dbReference type="Gene3D" id="3.20.20.70">
    <property type="entry name" value="Aldolase class I"/>
    <property type="match status" value="1"/>
</dbReference>